<dbReference type="Proteomes" id="UP000681343">
    <property type="component" value="Chromosome"/>
</dbReference>
<dbReference type="PANTHER" id="PTHR35568:SF1">
    <property type="entry name" value="TRANSCRIPTIONAL REGULATOR DAUR"/>
    <property type="match status" value="1"/>
</dbReference>
<dbReference type="KEGG" id="vfa:MM35RIKEN_13790"/>
<proteinExistence type="predicted"/>
<dbReference type="EMBL" id="AP023415">
    <property type="protein sequence ID" value="BCK79187.1"/>
    <property type="molecule type" value="Genomic_DNA"/>
</dbReference>
<accession>A0A810PYI4</accession>
<dbReference type="Pfam" id="PF08348">
    <property type="entry name" value="PAS_6"/>
    <property type="match status" value="1"/>
</dbReference>
<sequence>MDKEIRRHYTLLVDFLGHILGPDYEVALHELTEDSNQIIAISNGELTGRHLGSPLSNKMLEFLSGRLYETQDYVLSFESTSVTGKKMHSNSMFIKDRTGSVVGLLCINFDSSRYEALSKQVMDLCSVVLTPSVPSGTSLIVDQNDPSESAREQGFPTSIAGATASIVSSVVANYPVDVDRLNQDEKMEIMEILDRKGVFLLKGSVSFVAKELHSSEASIYRYLGKLNSRSGK</sequence>
<reference evidence="3" key="1">
    <citation type="submission" date="2020-09" db="EMBL/GenBank/DDBJ databases">
        <title>New species isolated from human feces.</title>
        <authorList>
            <person name="Kitahara M."/>
            <person name="Shigeno Y."/>
            <person name="Shime M."/>
            <person name="Matsumoto Y."/>
            <person name="Nakamura S."/>
            <person name="Motooka D."/>
            <person name="Fukuoka S."/>
            <person name="Nishikawa H."/>
            <person name="Benno Y."/>
        </authorList>
    </citation>
    <scope>NUCLEOTIDE SEQUENCE</scope>
    <source>
        <strain evidence="3">MM35</strain>
    </source>
</reference>
<feature type="domain" description="YheO-like" evidence="1">
    <location>
        <begin position="8"/>
        <end position="118"/>
    </location>
</feature>
<keyword evidence="4" id="KW-1185">Reference proteome</keyword>
<evidence type="ECO:0000259" key="2">
    <source>
        <dbReference type="Pfam" id="PF13309"/>
    </source>
</evidence>
<evidence type="ECO:0000313" key="3">
    <source>
        <dbReference type="EMBL" id="BCK79187.1"/>
    </source>
</evidence>
<evidence type="ECO:0000313" key="4">
    <source>
        <dbReference type="Proteomes" id="UP000681343"/>
    </source>
</evidence>
<dbReference type="InterPro" id="IPR039445">
    <property type="entry name" value="DauR-like_HTH"/>
</dbReference>
<evidence type="ECO:0000259" key="1">
    <source>
        <dbReference type="Pfam" id="PF08348"/>
    </source>
</evidence>
<dbReference type="AlphaFoldDB" id="A0A810PYI4"/>
<dbReference type="InterPro" id="IPR039446">
    <property type="entry name" value="DauR-like"/>
</dbReference>
<feature type="domain" description="Transcriptional regulator DauR-like HTH" evidence="2">
    <location>
        <begin position="164"/>
        <end position="223"/>
    </location>
</feature>
<protein>
    <submittedName>
        <fullName evidence="3">Uncharacterized protein</fullName>
    </submittedName>
</protein>
<dbReference type="Pfam" id="PF13309">
    <property type="entry name" value="HTH_22"/>
    <property type="match status" value="1"/>
</dbReference>
<gene>
    <name evidence="3" type="ORF">MM35RIKEN_13790</name>
</gene>
<dbReference type="RefSeq" id="WP_212820467.1">
    <property type="nucleotide sequence ID" value="NZ_AP023415.1"/>
</dbReference>
<dbReference type="PANTHER" id="PTHR35568">
    <property type="entry name" value="TRANSCRIPTIONAL REGULATOR DAUR"/>
    <property type="match status" value="1"/>
</dbReference>
<organism evidence="3 4">
    <name type="scientific">Vescimonas fastidiosa</name>
    <dbReference type="NCBI Taxonomy" id="2714353"/>
    <lineage>
        <taxon>Bacteria</taxon>
        <taxon>Bacillati</taxon>
        <taxon>Bacillota</taxon>
        <taxon>Clostridia</taxon>
        <taxon>Eubacteriales</taxon>
        <taxon>Oscillospiraceae</taxon>
        <taxon>Vescimonas</taxon>
    </lineage>
</organism>
<dbReference type="InterPro" id="IPR013559">
    <property type="entry name" value="YheO"/>
</dbReference>
<name>A0A810PYI4_9FIRM</name>